<gene>
    <name evidence="1" type="ORF">SAMN02745671_00656</name>
</gene>
<dbReference type="Proteomes" id="UP000191240">
    <property type="component" value="Unassembled WGS sequence"/>
</dbReference>
<organism evidence="1 2">
    <name type="scientific">Anaerovibrio lipolyticus DSM 3074</name>
    <dbReference type="NCBI Taxonomy" id="1120997"/>
    <lineage>
        <taxon>Bacteria</taxon>
        <taxon>Bacillati</taxon>
        <taxon>Bacillota</taxon>
        <taxon>Negativicutes</taxon>
        <taxon>Selenomonadales</taxon>
        <taxon>Selenomonadaceae</taxon>
        <taxon>Anaerovibrio</taxon>
    </lineage>
</organism>
<dbReference type="AlphaFoldDB" id="A0A1M6B7T6"/>
<accession>A0A1M6B7T6</accession>
<proteinExistence type="predicted"/>
<sequence length="111" mass="12786">MKIKIGNAVSLSTPESFKITTDDRQTMIQTDGGNVVQDYGHIASGDKITLTATFHKDNFILVWNYFQTRTLITFIDPSGITWQSMRVKVISYGYFSRFEDYITCELELWTI</sequence>
<name>A0A1M6B7T6_9FIRM</name>
<dbReference type="RefSeq" id="WP_080325346.1">
    <property type="nucleotide sequence ID" value="NZ_FQYW01000005.1"/>
</dbReference>
<dbReference type="OrthoDB" id="1665954at2"/>
<evidence type="ECO:0000313" key="2">
    <source>
        <dbReference type="Proteomes" id="UP000191240"/>
    </source>
</evidence>
<protein>
    <submittedName>
        <fullName evidence="1">Uncharacterized protein</fullName>
    </submittedName>
</protein>
<evidence type="ECO:0000313" key="1">
    <source>
        <dbReference type="EMBL" id="SHI44760.1"/>
    </source>
</evidence>
<dbReference type="EMBL" id="FQYW01000005">
    <property type="protein sequence ID" value="SHI44760.1"/>
    <property type="molecule type" value="Genomic_DNA"/>
</dbReference>
<reference evidence="1 2" key="1">
    <citation type="submission" date="2016-11" db="EMBL/GenBank/DDBJ databases">
        <authorList>
            <person name="Jaros S."/>
            <person name="Januszkiewicz K."/>
            <person name="Wedrychowicz H."/>
        </authorList>
    </citation>
    <scope>NUCLEOTIDE SEQUENCE [LARGE SCALE GENOMIC DNA]</scope>
    <source>
        <strain evidence="1 2">DSM 3074</strain>
    </source>
</reference>